<reference evidence="2" key="1">
    <citation type="submission" date="2016-06" db="EMBL/GenBank/DDBJ databases">
        <title>Parallel loss of symbiosis genes in relatives of nitrogen-fixing non-legume Parasponia.</title>
        <authorList>
            <person name="Van Velzen R."/>
            <person name="Holmer R."/>
            <person name="Bu F."/>
            <person name="Rutten L."/>
            <person name="Van Zeijl A."/>
            <person name="Liu W."/>
            <person name="Santuari L."/>
            <person name="Cao Q."/>
            <person name="Sharma T."/>
            <person name="Shen D."/>
            <person name="Roswanjaya Y."/>
            <person name="Wardhani T."/>
            <person name="Kalhor M.S."/>
            <person name="Jansen J."/>
            <person name="Van den Hoogen J."/>
            <person name="Gungor B."/>
            <person name="Hartog M."/>
            <person name="Hontelez J."/>
            <person name="Verver J."/>
            <person name="Yang W.-C."/>
            <person name="Schijlen E."/>
            <person name="Repin R."/>
            <person name="Schilthuizen M."/>
            <person name="Schranz E."/>
            <person name="Heidstra R."/>
            <person name="Miyata K."/>
            <person name="Fedorova E."/>
            <person name="Kohlen W."/>
            <person name="Bisseling T."/>
            <person name="Smit S."/>
            <person name="Geurts R."/>
        </authorList>
    </citation>
    <scope>NUCLEOTIDE SEQUENCE [LARGE SCALE GENOMIC DNA]</scope>
    <source>
        <strain evidence="2">cv. WU1-14</strain>
    </source>
</reference>
<evidence type="ECO:0000313" key="1">
    <source>
        <dbReference type="EMBL" id="PON42854.1"/>
    </source>
</evidence>
<dbReference type="EMBL" id="JXTB01000382">
    <property type="protein sequence ID" value="PON42854.1"/>
    <property type="molecule type" value="Genomic_DNA"/>
</dbReference>
<comment type="caution">
    <text evidence="1">The sequence shown here is derived from an EMBL/GenBank/DDBJ whole genome shotgun (WGS) entry which is preliminary data.</text>
</comment>
<protein>
    <submittedName>
        <fullName evidence="1">Uncharacterized protein</fullName>
    </submittedName>
</protein>
<organism evidence="1 2">
    <name type="scientific">Parasponia andersonii</name>
    <name type="common">Sponia andersonii</name>
    <dbReference type="NCBI Taxonomy" id="3476"/>
    <lineage>
        <taxon>Eukaryota</taxon>
        <taxon>Viridiplantae</taxon>
        <taxon>Streptophyta</taxon>
        <taxon>Embryophyta</taxon>
        <taxon>Tracheophyta</taxon>
        <taxon>Spermatophyta</taxon>
        <taxon>Magnoliopsida</taxon>
        <taxon>eudicotyledons</taxon>
        <taxon>Gunneridae</taxon>
        <taxon>Pentapetalae</taxon>
        <taxon>rosids</taxon>
        <taxon>fabids</taxon>
        <taxon>Rosales</taxon>
        <taxon>Cannabaceae</taxon>
        <taxon>Parasponia</taxon>
    </lineage>
</organism>
<keyword evidence="2" id="KW-1185">Reference proteome</keyword>
<gene>
    <name evidence="1" type="ORF">PanWU01x14_278990</name>
</gene>
<sequence length="77" mass="8487">MSTASFAQNCKRSSWGKMKLNTDALVLIENRELLAIRDGLMFATRFHVQVDEVECDALRAVQGLTGSTCLADNVLLV</sequence>
<dbReference type="OrthoDB" id="10501539at2759"/>
<name>A0A2P5B230_PARAD</name>
<evidence type="ECO:0000313" key="2">
    <source>
        <dbReference type="Proteomes" id="UP000237105"/>
    </source>
</evidence>
<dbReference type="AlphaFoldDB" id="A0A2P5B230"/>
<dbReference type="Proteomes" id="UP000237105">
    <property type="component" value="Unassembled WGS sequence"/>
</dbReference>
<proteinExistence type="predicted"/>
<accession>A0A2P5B230</accession>